<feature type="transmembrane region" description="Helical" evidence="1">
    <location>
        <begin position="45"/>
        <end position="62"/>
    </location>
</feature>
<accession>A0A378RQP7</accession>
<dbReference type="AlphaFoldDB" id="A0A378RQP7"/>
<evidence type="ECO:0000256" key="1">
    <source>
        <dbReference type="SAM" id="Phobius"/>
    </source>
</evidence>
<evidence type="ECO:0000313" key="3">
    <source>
        <dbReference type="EMBL" id="STZ28611.1"/>
    </source>
</evidence>
<dbReference type="InterPro" id="IPR043831">
    <property type="entry name" value="DUF5808"/>
</dbReference>
<feature type="domain" description="DUF5808" evidence="2">
    <location>
        <begin position="22"/>
        <end position="47"/>
    </location>
</feature>
<organism evidence="3 4">
    <name type="scientific">Myroides odoratus</name>
    <name type="common">Flavobacterium odoratum</name>
    <dbReference type="NCBI Taxonomy" id="256"/>
    <lineage>
        <taxon>Bacteria</taxon>
        <taxon>Pseudomonadati</taxon>
        <taxon>Bacteroidota</taxon>
        <taxon>Flavobacteriia</taxon>
        <taxon>Flavobacteriales</taxon>
        <taxon>Flavobacteriaceae</taxon>
        <taxon>Myroides</taxon>
    </lineage>
</organism>
<protein>
    <submittedName>
        <fullName evidence="3">Predicted membrane protein</fullName>
    </submittedName>
</protein>
<gene>
    <name evidence="3" type="ORF">NCTC11179_02162</name>
</gene>
<proteinExistence type="predicted"/>
<evidence type="ECO:0000259" key="2">
    <source>
        <dbReference type="Pfam" id="PF19124"/>
    </source>
</evidence>
<keyword evidence="1" id="KW-0472">Membrane</keyword>
<reference evidence="3 4" key="1">
    <citation type="submission" date="2018-06" db="EMBL/GenBank/DDBJ databases">
        <authorList>
            <consortium name="Pathogen Informatics"/>
            <person name="Doyle S."/>
        </authorList>
    </citation>
    <scope>NUCLEOTIDE SEQUENCE [LARGE SCALE GENOMIC DNA]</scope>
    <source>
        <strain evidence="3 4">NCTC11179</strain>
    </source>
</reference>
<sequence>MNNPNFNDPSNWKWGIFYYNTKDKRLIVPKRIASLGLTINFANPWSILFVLVLILLIIAIVSI</sequence>
<dbReference type="Proteomes" id="UP000255024">
    <property type="component" value="Unassembled WGS sequence"/>
</dbReference>
<dbReference type="EMBL" id="UGQL01000001">
    <property type="protein sequence ID" value="STZ28611.1"/>
    <property type="molecule type" value="Genomic_DNA"/>
</dbReference>
<dbReference type="RefSeq" id="WP_115091524.1">
    <property type="nucleotide sequence ID" value="NZ_CP068107.1"/>
</dbReference>
<keyword evidence="4" id="KW-1185">Reference proteome</keyword>
<evidence type="ECO:0000313" key="4">
    <source>
        <dbReference type="Proteomes" id="UP000255024"/>
    </source>
</evidence>
<dbReference type="Pfam" id="PF19124">
    <property type="entry name" value="DUF5808"/>
    <property type="match status" value="1"/>
</dbReference>
<keyword evidence="1" id="KW-1133">Transmembrane helix</keyword>
<name>A0A378RQP7_MYROD</name>
<keyword evidence="1" id="KW-0812">Transmembrane</keyword>